<dbReference type="GO" id="GO:1990904">
    <property type="term" value="C:ribonucleoprotein complex"/>
    <property type="evidence" value="ECO:0007669"/>
    <property type="project" value="UniProtKB-KW"/>
</dbReference>
<organism evidence="6 7">
    <name type="scientific">Candidatus Zambryskibacteria bacterium RIFCSPHIGHO2_02_FULL_43_37</name>
    <dbReference type="NCBI Taxonomy" id="1802749"/>
    <lineage>
        <taxon>Bacteria</taxon>
        <taxon>Candidatus Zambryskiibacteriota</taxon>
    </lineage>
</organism>
<protein>
    <submittedName>
        <fullName evidence="6">50S ribosomal protein L9</fullName>
    </submittedName>
</protein>
<evidence type="ECO:0000256" key="4">
    <source>
        <dbReference type="SAM" id="MobiDB-lite"/>
    </source>
</evidence>
<dbReference type="Gene3D" id="3.40.5.10">
    <property type="entry name" value="Ribosomal protein L9, N-terminal domain"/>
    <property type="match status" value="1"/>
</dbReference>
<keyword evidence="2 6" id="KW-0689">Ribosomal protein</keyword>
<comment type="similarity">
    <text evidence="1">Belongs to the bacterial ribosomal protein bL9 family.</text>
</comment>
<dbReference type="Pfam" id="PF01281">
    <property type="entry name" value="Ribosomal_L9_N"/>
    <property type="match status" value="1"/>
</dbReference>
<dbReference type="InterPro" id="IPR036935">
    <property type="entry name" value="Ribosomal_bL9_N_sf"/>
</dbReference>
<keyword evidence="3" id="KW-0687">Ribonucleoprotein</keyword>
<dbReference type="GO" id="GO:0005840">
    <property type="term" value="C:ribosome"/>
    <property type="evidence" value="ECO:0007669"/>
    <property type="project" value="UniProtKB-KW"/>
</dbReference>
<dbReference type="EMBL" id="MHVS01000005">
    <property type="protein sequence ID" value="OHA96576.1"/>
    <property type="molecule type" value="Genomic_DNA"/>
</dbReference>
<reference evidence="6 7" key="1">
    <citation type="journal article" date="2016" name="Nat. Commun.">
        <title>Thousands of microbial genomes shed light on interconnected biogeochemical processes in an aquifer system.</title>
        <authorList>
            <person name="Anantharaman K."/>
            <person name="Brown C.T."/>
            <person name="Hug L.A."/>
            <person name="Sharon I."/>
            <person name="Castelle C.J."/>
            <person name="Probst A.J."/>
            <person name="Thomas B.C."/>
            <person name="Singh A."/>
            <person name="Wilkins M.J."/>
            <person name="Karaoz U."/>
            <person name="Brodie E.L."/>
            <person name="Williams K.H."/>
            <person name="Hubbard S.S."/>
            <person name="Banfield J.F."/>
        </authorList>
    </citation>
    <scope>NUCLEOTIDE SEQUENCE [LARGE SCALE GENOMIC DNA]</scope>
</reference>
<dbReference type="NCBIfam" id="TIGR00158">
    <property type="entry name" value="L9"/>
    <property type="match status" value="1"/>
</dbReference>
<dbReference type="InterPro" id="IPR020594">
    <property type="entry name" value="Ribosomal_bL9_bac/chp"/>
</dbReference>
<name>A0A1G2TGZ2_9BACT</name>
<comment type="caution">
    <text evidence="6">The sequence shown here is derived from an EMBL/GenBank/DDBJ whole genome shotgun (WGS) entry which is preliminary data.</text>
</comment>
<feature type="region of interest" description="Disordered" evidence="4">
    <location>
        <begin position="52"/>
        <end position="88"/>
    </location>
</feature>
<dbReference type="GO" id="GO:0006412">
    <property type="term" value="P:translation"/>
    <property type="evidence" value="ECO:0007669"/>
    <property type="project" value="InterPro"/>
</dbReference>
<dbReference type="Proteomes" id="UP000177279">
    <property type="component" value="Unassembled WGS sequence"/>
</dbReference>
<proteinExistence type="inferred from homology"/>
<accession>A0A1G2TGZ2</accession>
<dbReference type="GO" id="GO:0003735">
    <property type="term" value="F:structural constituent of ribosome"/>
    <property type="evidence" value="ECO:0007669"/>
    <property type="project" value="InterPro"/>
</dbReference>
<evidence type="ECO:0000313" key="6">
    <source>
        <dbReference type="EMBL" id="OHA96576.1"/>
    </source>
</evidence>
<feature type="domain" description="Ribosomal protein L9" evidence="5">
    <location>
        <begin position="1"/>
        <end position="45"/>
    </location>
</feature>
<dbReference type="SUPFAM" id="SSF55658">
    <property type="entry name" value="L9 N-domain-like"/>
    <property type="match status" value="1"/>
</dbReference>
<dbReference type="InterPro" id="IPR020070">
    <property type="entry name" value="Ribosomal_bL9_N"/>
</dbReference>
<gene>
    <name evidence="6" type="ORF">A3D49_01740</name>
</gene>
<evidence type="ECO:0000256" key="2">
    <source>
        <dbReference type="ARBA" id="ARBA00022980"/>
    </source>
</evidence>
<evidence type="ECO:0000259" key="5">
    <source>
        <dbReference type="Pfam" id="PF01281"/>
    </source>
</evidence>
<dbReference type="AlphaFoldDB" id="A0A1G2TGZ2"/>
<sequence>MKVIFLQDVKGKGRKFEEKQVPDGYAQNFLLPNNLAIVADKAGLARAKQVREASEANKAKEATKLAEKEAERKKKHEALEKFRNSQHS</sequence>
<evidence type="ECO:0000256" key="3">
    <source>
        <dbReference type="ARBA" id="ARBA00023274"/>
    </source>
</evidence>
<dbReference type="InterPro" id="IPR009027">
    <property type="entry name" value="Ribosomal_bL9/RNase_H1_N"/>
</dbReference>
<evidence type="ECO:0000313" key="7">
    <source>
        <dbReference type="Proteomes" id="UP000177279"/>
    </source>
</evidence>
<evidence type="ECO:0000256" key="1">
    <source>
        <dbReference type="ARBA" id="ARBA00010605"/>
    </source>
</evidence>